<keyword evidence="1" id="KW-0808">Transferase</keyword>
<accession>A0A427BAN7</accession>
<evidence type="ECO:0000313" key="4">
    <source>
        <dbReference type="EMBL" id="RRT85590.1"/>
    </source>
</evidence>
<feature type="domain" description="Carbohydrate kinase PfkB" evidence="3">
    <location>
        <begin position="203"/>
        <end position="300"/>
    </location>
</feature>
<evidence type="ECO:0000259" key="3">
    <source>
        <dbReference type="Pfam" id="PF00294"/>
    </source>
</evidence>
<dbReference type="InterPro" id="IPR029056">
    <property type="entry name" value="Ribokinase-like"/>
</dbReference>
<dbReference type="EMBL" id="AMZH03000091">
    <property type="protein sequence ID" value="RRT85590.1"/>
    <property type="molecule type" value="Genomic_DNA"/>
</dbReference>
<name>A0A427BAN7_ENSVE</name>
<evidence type="ECO:0000256" key="2">
    <source>
        <dbReference type="ARBA" id="ARBA00022777"/>
    </source>
</evidence>
<dbReference type="Pfam" id="PF00294">
    <property type="entry name" value="PfkB"/>
    <property type="match status" value="1"/>
</dbReference>
<dbReference type="InterPro" id="IPR002173">
    <property type="entry name" value="Carboh/pur_kinase_PfkB_CS"/>
</dbReference>
<dbReference type="GO" id="GO:0016301">
    <property type="term" value="F:kinase activity"/>
    <property type="evidence" value="ECO:0007669"/>
    <property type="project" value="UniProtKB-KW"/>
</dbReference>
<dbReference type="AlphaFoldDB" id="A0A427BAN7"/>
<comment type="caution">
    <text evidence="4">The sequence shown here is derived from an EMBL/GenBank/DDBJ whole genome shotgun (WGS) entry which is preliminary data.</text>
</comment>
<keyword evidence="2" id="KW-0418">Kinase</keyword>
<sequence length="314" mass="34723">MITVCDFLIPVCLYLVIKVANDAQGRSLLAELEGDGVDTSYIVVAEEGNSPFTYIIVDNQTYEISPMLYWKLYVSYMWQIILDLFRKTRTCIHTPGNPAMVPEELTQSKLSSALDGASLVYFDGRLWETALVVAQEVIISVLASWLQYFRFCLCFVTHTIMIQAEESIASTICKTDPWYHQGKCDCQVWTNAPSVSSALVSILVRLPNVKFVIVTLGEKEASEMEETEVDSLLDSLRTKVGGRTAEIISPTELIDTTGAGDAFIGAVLYAICAGMPPEKMLPFASQVAAANCRALGARSGLLWRADPRLAPFWH</sequence>
<dbReference type="InterPro" id="IPR011611">
    <property type="entry name" value="PfkB_dom"/>
</dbReference>
<dbReference type="Proteomes" id="UP000287651">
    <property type="component" value="Unassembled WGS sequence"/>
</dbReference>
<dbReference type="InterPro" id="IPR052562">
    <property type="entry name" value="Ketohexokinase-related"/>
</dbReference>
<evidence type="ECO:0000256" key="1">
    <source>
        <dbReference type="ARBA" id="ARBA00022679"/>
    </source>
</evidence>
<organism evidence="4 5">
    <name type="scientific">Ensete ventricosum</name>
    <name type="common">Abyssinian banana</name>
    <name type="synonym">Musa ensete</name>
    <dbReference type="NCBI Taxonomy" id="4639"/>
    <lineage>
        <taxon>Eukaryota</taxon>
        <taxon>Viridiplantae</taxon>
        <taxon>Streptophyta</taxon>
        <taxon>Embryophyta</taxon>
        <taxon>Tracheophyta</taxon>
        <taxon>Spermatophyta</taxon>
        <taxon>Magnoliopsida</taxon>
        <taxon>Liliopsida</taxon>
        <taxon>Zingiberales</taxon>
        <taxon>Musaceae</taxon>
        <taxon>Ensete</taxon>
    </lineage>
</organism>
<dbReference type="PROSITE" id="PS00584">
    <property type="entry name" value="PFKB_KINASES_2"/>
    <property type="match status" value="1"/>
</dbReference>
<proteinExistence type="predicted"/>
<dbReference type="Gene3D" id="3.40.1190.20">
    <property type="match status" value="1"/>
</dbReference>
<evidence type="ECO:0000313" key="5">
    <source>
        <dbReference type="Proteomes" id="UP000287651"/>
    </source>
</evidence>
<dbReference type="PANTHER" id="PTHR42774">
    <property type="entry name" value="PHOSPHOTRANSFERASE SYSTEM TRANSPORT PROTEIN"/>
    <property type="match status" value="1"/>
</dbReference>
<protein>
    <recommendedName>
        <fullName evidence="3">Carbohydrate kinase PfkB domain-containing protein</fullName>
    </recommendedName>
</protein>
<reference evidence="4 5" key="1">
    <citation type="journal article" date="2014" name="Agronomy (Basel)">
        <title>A Draft Genome Sequence for Ensete ventricosum, the Drought-Tolerant Tree Against Hunger.</title>
        <authorList>
            <person name="Harrison J."/>
            <person name="Moore K.A."/>
            <person name="Paszkiewicz K."/>
            <person name="Jones T."/>
            <person name="Grant M."/>
            <person name="Ambacheew D."/>
            <person name="Muzemil S."/>
            <person name="Studholme D.J."/>
        </authorList>
    </citation>
    <scope>NUCLEOTIDE SEQUENCE [LARGE SCALE GENOMIC DNA]</scope>
</reference>
<dbReference type="SUPFAM" id="SSF53613">
    <property type="entry name" value="Ribokinase-like"/>
    <property type="match status" value="1"/>
</dbReference>
<gene>
    <name evidence="4" type="ORF">B296_00005415</name>
</gene>
<dbReference type="PANTHER" id="PTHR42774:SF3">
    <property type="entry name" value="KETOHEXOKINASE"/>
    <property type="match status" value="1"/>
</dbReference>